<organism evidence="1 2">
    <name type="scientific">Malassezia restricta (strain ATCC 96810 / NBRC 103918 / CBS 7877)</name>
    <name type="common">Seborrheic dermatitis infection agent</name>
    <dbReference type="NCBI Taxonomy" id="425264"/>
    <lineage>
        <taxon>Eukaryota</taxon>
        <taxon>Fungi</taxon>
        <taxon>Dikarya</taxon>
        <taxon>Basidiomycota</taxon>
        <taxon>Ustilaginomycotina</taxon>
        <taxon>Malasseziomycetes</taxon>
        <taxon>Malasseziales</taxon>
        <taxon>Malasseziaceae</taxon>
        <taxon>Malassezia</taxon>
    </lineage>
</organism>
<sequence>MFIVGEEHDRLAGCDVLASLYMQPGHPHSANETSSFTYVSHSIKEFFSNLEKVPENFNNASAYHICVDTQIEWDTAFHFHSTVHDPLGDEFKPTHGSGLDDLAKEIIKNVMNSPENRNHSLLYLGSYITEGYNGCPEVRFDWEQNGQMHNLSTEAGESGTEKTKHWLGVNNTEGITKLSMVGTRTNQFVDTTREDAGATILSRYLPVQILFALFVATLVVSCA</sequence>
<keyword evidence="2" id="KW-1185">Reference proteome</keyword>
<accession>A0A3G2SAQ8</accession>
<evidence type="ECO:0000313" key="2">
    <source>
        <dbReference type="Proteomes" id="UP000269793"/>
    </source>
</evidence>
<dbReference type="AlphaFoldDB" id="A0A3G2SAQ8"/>
<dbReference type="EMBL" id="CP033156">
    <property type="protein sequence ID" value="AYO44996.1"/>
    <property type="molecule type" value="Genomic_DNA"/>
</dbReference>
<dbReference type="Proteomes" id="UP000269793">
    <property type="component" value="Chromosome IX"/>
</dbReference>
<reference evidence="1 2" key="1">
    <citation type="submission" date="2018-10" db="EMBL/GenBank/DDBJ databases">
        <title>Complete genome sequence of Malassezia restricta CBS 7877.</title>
        <authorList>
            <person name="Morand S.C."/>
            <person name="Bertignac M."/>
            <person name="Iltis A."/>
            <person name="Kolder I."/>
            <person name="Pirovano W."/>
            <person name="Jourdain R."/>
            <person name="Clavaud C."/>
        </authorList>
    </citation>
    <scope>NUCLEOTIDE SEQUENCE [LARGE SCALE GENOMIC DNA]</scope>
    <source>
        <strain evidence="1 2">CBS 7877</strain>
    </source>
</reference>
<proteinExistence type="predicted"/>
<protein>
    <submittedName>
        <fullName evidence="1">Uncharacterized protein</fullName>
    </submittedName>
</protein>
<dbReference type="VEuPathDB" id="FungiDB:DNF11_4046"/>
<name>A0A3G2SAQ8_MALR7</name>
<gene>
    <name evidence="1" type="ORF">DNF11_4046</name>
</gene>
<evidence type="ECO:0000313" key="1">
    <source>
        <dbReference type="EMBL" id="AYO44996.1"/>
    </source>
</evidence>